<dbReference type="EMBL" id="AP025730">
    <property type="protein sequence ID" value="BDI03034.1"/>
    <property type="molecule type" value="Genomic_DNA"/>
</dbReference>
<dbReference type="InterPro" id="IPR002641">
    <property type="entry name" value="PNPLA_dom"/>
</dbReference>
<evidence type="ECO:0000256" key="3">
    <source>
        <dbReference type="ARBA" id="ARBA00023098"/>
    </source>
</evidence>
<dbReference type="PROSITE" id="PS51257">
    <property type="entry name" value="PROKAR_LIPOPROTEIN"/>
    <property type="match status" value="1"/>
</dbReference>
<evidence type="ECO:0000256" key="5">
    <source>
        <dbReference type="SAM" id="SignalP"/>
    </source>
</evidence>
<feature type="chain" id="PRO_5047238878" evidence="5">
    <location>
        <begin position="22"/>
        <end position="290"/>
    </location>
</feature>
<dbReference type="InterPro" id="IPR016035">
    <property type="entry name" value="Acyl_Trfase/lysoPLipase"/>
</dbReference>
<keyword evidence="1 4" id="KW-0378">Hydrolase</keyword>
<dbReference type="InterPro" id="IPR050301">
    <property type="entry name" value="NTE"/>
</dbReference>
<dbReference type="PANTHER" id="PTHR14226:SF76">
    <property type="entry name" value="NTE FAMILY PROTEIN RSSA"/>
    <property type="match status" value="1"/>
</dbReference>
<keyword evidence="8" id="KW-1185">Reference proteome</keyword>
<protein>
    <submittedName>
        <fullName evidence="7">Patatin</fullName>
    </submittedName>
</protein>
<keyword evidence="5" id="KW-0732">Signal</keyword>
<proteinExistence type="predicted"/>
<dbReference type="PROSITE" id="PS51635">
    <property type="entry name" value="PNPLA"/>
    <property type="match status" value="1"/>
</dbReference>
<reference evidence="7" key="1">
    <citation type="submission" date="2022-04" db="EMBL/GenBank/DDBJ databases">
        <title>Whole genome sequence of Sphaerotilus sp. FB-5.</title>
        <authorList>
            <person name="Takeda M."/>
            <person name="Narihara S."/>
            <person name="Akimoto M."/>
            <person name="Akimoto R."/>
            <person name="Nishiyashiki S."/>
            <person name="Murakami T."/>
        </authorList>
    </citation>
    <scope>NUCLEOTIDE SEQUENCE</scope>
    <source>
        <strain evidence="7">FB-5</strain>
    </source>
</reference>
<evidence type="ECO:0000259" key="6">
    <source>
        <dbReference type="PROSITE" id="PS51635"/>
    </source>
</evidence>
<name>A0ABN6PGA5_9BURK</name>
<evidence type="ECO:0000256" key="1">
    <source>
        <dbReference type="ARBA" id="ARBA00022801"/>
    </source>
</evidence>
<evidence type="ECO:0000313" key="7">
    <source>
        <dbReference type="EMBL" id="BDI03034.1"/>
    </source>
</evidence>
<comment type="caution">
    <text evidence="4">Lacks conserved residue(s) required for the propagation of feature annotation.</text>
</comment>
<keyword evidence="3 4" id="KW-0443">Lipid metabolism</keyword>
<feature type="signal peptide" evidence="5">
    <location>
        <begin position="1"/>
        <end position="21"/>
    </location>
</feature>
<sequence>MQRRSLLLAALPTLLTACVSAPTAPGPMPRIGLALGGGAAKGFAHVGVIKVLEASGLTPAVVAGTSAGSVVGALYASGLSGFALQEQSFALDEGRIRDLTLFGVGGLVKGEKLQEYVNELVKKRTLEQMAKPFAAVATDLDSGARVIFNRGNTGQAVRASCSIPGVFQPAVIAGKRYVDGGLVSPVPVDAARQLGADIVIAVDISSKAKDGKAEGILSNLNQTITIMGQKLGEQEMTRADVIIRPRVGQIGAADLDQKHVAVLEGEKAAQEALPAIRAAIERWQQAQAKR</sequence>
<feature type="short sequence motif" description="GXSXG" evidence="4">
    <location>
        <begin position="64"/>
        <end position="68"/>
    </location>
</feature>
<gene>
    <name evidence="7" type="ORF">CATMQ487_00040</name>
</gene>
<feature type="active site" description="Proton acceptor" evidence="4">
    <location>
        <position position="179"/>
    </location>
</feature>
<evidence type="ECO:0000313" key="8">
    <source>
        <dbReference type="Proteomes" id="UP001057498"/>
    </source>
</evidence>
<dbReference type="PANTHER" id="PTHR14226">
    <property type="entry name" value="NEUROPATHY TARGET ESTERASE/SWISS CHEESE D.MELANOGASTER"/>
    <property type="match status" value="1"/>
</dbReference>
<dbReference type="Gene3D" id="3.40.1090.10">
    <property type="entry name" value="Cytosolic phospholipase A2 catalytic domain"/>
    <property type="match status" value="2"/>
</dbReference>
<feature type="domain" description="PNPLA" evidence="6">
    <location>
        <begin position="33"/>
        <end position="192"/>
    </location>
</feature>
<keyword evidence="2 4" id="KW-0442">Lipid degradation</keyword>
<feature type="active site" description="Nucleophile" evidence="4">
    <location>
        <position position="66"/>
    </location>
</feature>
<feature type="short sequence motif" description="DGA/G" evidence="4">
    <location>
        <begin position="179"/>
        <end position="181"/>
    </location>
</feature>
<dbReference type="Pfam" id="PF01734">
    <property type="entry name" value="Patatin"/>
    <property type="match status" value="1"/>
</dbReference>
<organism evidence="7 8">
    <name type="scientific">Sphaerotilus microaerophilus</name>
    <dbReference type="NCBI Taxonomy" id="2914710"/>
    <lineage>
        <taxon>Bacteria</taxon>
        <taxon>Pseudomonadati</taxon>
        <taxon>Pseudomonadota</taxon>
        <taxon>Betaproteobacteria</taxon>
        <taxon>Burkholderiales</taxon>
        <taxon>Sphaerotilaceae</taxon>
        <taxon>Sphaerotilus</taxon>
    </lineage>
</organism>
<evidence type="ECO:0000256" key="4">
    <source>
        <dbReference type="PROSITE-ProRule" id="PRU01161"/>
    </source>
</evidence>
<dbReference type="CDD" id="cd07205">
    <property type="entry name" value="Pat_PNPLA6_PNPLA7_NTE1_like"/>
    <property type="match status" value="1"/>
</dbReference>
<evidence type="ECO:0000256" key="2">
    <source>
        <dbReference type="ARBA" id="ARBA00022963"/>
    </source>
</evidence>
<accession>A0ABN6PGA5</accession>
<dbReference type="Proteomes" id="UP001057498">
    <property type="component" value="Chromosome"/>
</dbReference>
<dbReference type="SUPFAM" id="SSF52151">
    <property type="entry name" value="FabD/lysophospholipase-like"/>
    <property type="match status" value="1"/>
</dbReference>
<dbReference type="RefSeq" id="WP_251971360.1">
    <property type="nucleotide sequence ID" value="NZ_AP025730.1"/>
</dbReference>